<feature type="signal peptide" evidence="1">
    <location>
        <begin position="1"/>
        <end position="20"/>
    </location>
</feature>
<dbReference type="RefSeq" id="WP_216836673.1">
    <property type="nucleotide sequence ID" value="NZ_JAFNJS010000003.1"/>
</dbReference>
<feature type="chain" id="PRO_5045612647" evidence="1">
    <location>
        <begin position="21"/>
        <end position="148"/>
    </location>
</feature>
<evidence type="ECO:0000313" key="3">
    <source>
        <dbReference type="Proteomes" id="UP001595420"/>
    </source>
</evidence>
<protein>
    <submittedName>
        <fullName evidence="2">YHS domain-containing (Seleno)protein</fullName>
    </submittedName>
</protein>
<gene>
    <name evidence="2" type="ORF">ACFOD3_11855</name>
</gene>
<name>A0ABV7BSA6_9PROT</name>
<reference evidence="3" key="1">
    <citation type="journal article" date="2019" name="Int. J. Syst. Evol. Microbiol.">
        <title>The Global Catalogue of Microorganisms (GCM) 10K type strain sequencing project: providing services to taxonomists for standard genome sequencing and annotation.</title>
        <authorList>
            <consortium name="The Broad Institute Genomics Platform"/>
            <consortium name="The Broad Institute Genome Sequencing Center for Infectious Disease"/>
            <person name="Wu L."/>
            <person name="Ma J."/>
        </authorList>
    </citation>
    <scope>NUCLEOTIDE SEQUENCE [LARGE SCALE GENOMIC DNA]</scope>
    <source>
        <strain evidence="3">CGMCC 1.16855</strain>
    </source>
</reference>
<organism evidence="2 3">
    <name type="scientific">Falsiroseomonas tokyonensis</name>
    <dbReference type="NCBI Taxonomy" id="430521"/>
    <lineage>
        <taxon>Bacteria</taxon>
        <taxon>Pseudomonadati</taxon>
        <taxon>Pseudomonadota</taxon>
        <taxon>Alphaproteobacteria</taxon>
        <taxon>Acetobacterales</taxon>
        <taxon>Roseomonadaceae</taxon>
        <taxon>Falsiroseomonas</taxon>
    </lineage>
</organism>
<accession>A0ABV7BSA6</accession>
<keyword evidence="3" id="KW-1185">Reference proteome</keyword>
<dbReference type="EMBL" id="JBHRSB010000003">
    <property type="protein sequence ID" value="MFC3000592.1"/>
    <property type="molecule type" value="Genomic_DNA"/>
</dbReference>
<keyword evidence="1" id="KW-0732">Signal</keyword>
<evidence type="ECO:0000256" key="1">
    <source>
        <dbReference type="SAM" id="SignalP"/>
    </source>
</evidence>
<sequence>MHRRLLLALAPALLAGSARAQAWPRAVNHRSGVALDGWDTVAWFTEGRPRRGDPAFRATHAGVEWHFASAAHQARFLADPAAHAPRFGGFCAYGVARGYKVDIDPEAWHIHQGVLFLNYDRGVQRQWQRDIPGHIARAEANWPRLAES</sequence>
<evidence type="ECO:0000313" key="2">
    <source>
        <dbReference type="EMBL" id="MFC3000592.1"/>
    </source>
</evidence>
<proteinExistence type="predicted"/>
<comment type="caution">
    <text evidence="2">The sequence shown here is derived from an EMBL/GenBank/DDBJ whole genome shotgun (WGS) entry which is preliminary data.</text>
</comment>
<dbReference type="NCBIfam" id="NF041384">
    <property type="entry name" value="YHS_seleno_dom"/>
    <property type="match status" value="1"/>
</dbReference>
<dbReference type="Proteomes" id="UP001595420">
    <property type="component" value="Unassembled WGS sequence"/>
</dbReference>